<gene>
    <name evidence="1" type="ORF">OO016_10920</name>
</gene>
<keyword evidence="2" id="KW-1185">Reference proteome</keyword>
<dbReference type="RefSeq" id="WP_266013637.1">
    <property type="nucleotide sequence ID" value="NZ_JAPFQP010000003.1"/>
</dbReference>
<dbReference type="Proteomes" id="UP001207116">
    <property type="component" value="Unassembled WGS sequence"/>
</dbReference>
<dbReference type="AlphaFoldDB" id="A0AAE3MMU7"/>
<protein>
    <recommendedName>
        <fullName evidence="3">HMA domain-containing protein</fullName>
    </recommendedName>
</protein>
<proteinExistence type="predicted"/>
<evidence type="ECO:0000313" key="1">
    <source>
        <dbReference type="EMBL" id="MCX2720113.1"/>
    </source>
</evidence>
<accession>A0AAE3MMU7</accession>
<reference evidence="1" key="1">
    <citation type="submission" date="2022-11" db="EMBL/GenBank/DDBJ databases">
        <title>The characterization of three novel Bacteroidetes species and genomic analysis of their roles in tidal elemental geochemical cycles.</title>
        <authorList>
            <person name="Ma K.-J."/>
        </authorList>
    </citation>
    <scope>NUCLEOTIDE SEQUENCE</scope>
    <source>
        <strain evidence="1">M415</strain>
    </source>
</reference>
<organism evidence="1 2">
    <name type="scientific">Lentiprolixibacter aurantiacus</name>
    <dbReference type="NCBI Taxonomy" id="2993939"/>
    <lineage>
        <taxon>Bacteria</taxon>
        <taxon>Pseudomonadati</taxon>
        <taxon>Bacteroidota</taxon>
        <taxon>Flavobacteriia</taxon>
        <taxon>Flavobacteriales</taxon>
        <taxon>Flavobacteriaceae</taxon>
        <taxon>Lentiprolixibacter</taxon>
    </lineage>
</organism>
<evidence type="ECO:0000313" key="2">
    <source>
        <dbReference type="Proteomes" id="UP001207116"/>
    </source>
</evidence>
<dbReference type="EMBL" id="JAPFQP010000003">
    <property type="protein sequence ID" value="MCX2720113.1"/>
    <property type="molecule type" value="Genomic_DNA"/>
</dbReference>
<name>A0AAE3MMU7_9FLAO</name>
<comment type="caution">
    <text evidence="1">The sequence shown here is derived from an EMBL/GenBank/DDBJ whole genome shotgun (WGS) entry which is preliminary data.</text>
</comment>
<evidence type="ECO:0008006" key="3">
    <source>
        <dbReference type="Google" id="ProtNLM"/>
    </source>
</evidence>
<sequence>MEACVRLINLTNLSDSKLIERNLHRILDVSLISFDLQNRALRFHYDDPKVYDEVIRELKRLGHPMEKCLYKGKDLPLQTS</sequence>